<organism evidence="2 3">
    <name type="scientific">Actinoplanes palleronii</name>
    <dbReference type="NCBI Taxonomy" id="113570"/>
    <lineage>
        <taxon>Bacteria</taxon>
        <taxon>Bacillati</taxon>
        <taxon>Actinomycetota</taxon>
        <taxon>Actinomycetes</taxon>
        <taxon>Micromonosporales</taxon>
        <taxon>Micromonosporaceae</taxon>
        <taxon>Actinoplanes</taxon>
    </lineage>
</organism>
<dbReference type="Proteomes" id="UP000624709">
    <property type="component" value="Unassembled WGS sequence"/>
</dbReference>
<gene>
    <name evidence="2" type="ORF">Apa02nite_083950</name>
</gene>
<name>A0ABQ4BNM1_9ACTN</name>
<evidence type="ECO:0000313" key="2">
    <source>
        <dbReference type="EMBL" id="GIE72287.1"/>
    </source>
</evidence>
<evidence type="ECO:0000256" key="1">
    <source>
        <dbReference type="SAM" id="MobiDB-lite"/>
    </source>
</evidence>
<sequence>MKAATQRSPVSDGSRVSPPVVPGGAALVRCAGTGSAVAAAGGSVAGRGMLGYFLESGRTAARTAVSPAVRARLRECRTVDACVESGARGGMN</sequence>
<dbReference type="EMBL" id="BOMS01000140">
    <property type="protein sequence ID" value="GIE72287.1"/>
    <property type="molecule type" value="Genomic_DNA"/>
</dbReference>
<reference evidence="2 3" key="1">
    <citation type="submission" date="2021-01" db="EMBL/GenBank/DDBJ databases">
        <title>Whole genome shotgun sequence of Actinoplanes palleronii NBRC 14916.</title>
        <authorList>
            <person name="Komaki H."/>
            <person name="Tamura T."/>
        </authorList>
    </citation>
    <scope>NUCLEOTIDE SEQUENCE [LARGE SCALE GENOMIC DNA]</scope>
    <source>
        <strain evidence="2 3">NBRC 14916</strain>
    </source>
</reference>
<protein>
    <submittedName>
        <fullName evidence="2">Uncharacterized protein</fullName>
    </submittedName>
</protein>
<accession>A0ABQ4BNM1</accession>
<keyword evidence="3" id="KW-1185">Reference proteome</keyword>
<comment type="caution">
    <text evidence="2">The sequence shown here is derived from an EMBL/GenBank/DDBJ whole genome shotgun (WGS) entry which is preliminary data.</text>
</comment>
<feature type="compositionally biased region" description="Polar residues" evidence="1">
    <location>
        <begin position="1"/>
        <end position="11"/>
    </location>
</feature>
<proteinExistence type="predicted"/>
<feature type="region of interest" description="Disordered" evidence="1">
    <location>
        <begin position="1"/>
        <end position="20"/>
    </location>
</feature>
<evidence type="ECO:0000313" key="3">
    <source>
        <dbReference type="Proteomes" id="UP000624709"/>
    </source>
</evidence>